<evidence type="ECO:0000313" key="3">
    <source>
        <dbReference type="Proteomes" id="UP000038040"/>
    </source>
</evidence>
<organism evidence="3 5">
    <name type="scientific">Dracunculus medinensis</name>
    <name type="common">Guinea worm</name>
    <dbReference type="NCBI Taxonomy" id="318479"/>
    <lineage>
        <taxon>Eukaryota</taxon>
        <taxon>Metazoa</taxon>
        <taxon>Ecdysozoa</taxon>
        <taxon>Nematoda</taxon>
        <taxon>Chromadorea</taxon>
        <taxon>Rhabditida</taxon>
        <taxon>Spirurina</taxon>
        <taxon>Dracunculoidea</taxon>
        <taxon>Dracunculidae</taxon>
        <taxon>Dracunculus</taxon>
    </lineage>
</organism>
<dbReference type="InterPro" id="IPR037213">
    <property type="entry name" value="Run_dom_sf"/>
</dbReference>
<dbReference type="SUPFAM" id="SSF140741">
    <property type="entry name" value="RUN domain-like"/>
    <property type="match status" value="1"/>
</dbReference>
<dbReference type="Proteomes" id="UP000274756">
    <property type="component" value="Unassembled WGS sequence"/>
</dbReference>
<evidence type="ECO:0000313" key="4">
    <source>
        <dbReference type="Proteomes" id="UP000274756"/>
    </source>
</evidence>
<name>A0A158Q3D2_DRAME</name>
<dbReference type="AlphaFoldDB" id="A0A158Q3D2"/>
<keyword evidence="4" id="KW-1185">Reference proteome</keyword>
<dbReference type="WBParaSite" id="DME_0000218501-mRNA-1">
    <property type="protein sequence ID" value="DME_0000218501-mRNA-1"/>
    <property type="gene ID" value="DME_0000218501"/>
</dbReference>
<proteinExistence type="predicted"/>
<dbReference type="InterPro" id="IPR004012">
    <property type="entry name" value="Run_dom"/>
</dbReference>
<dbReference type="InterPro" id="IPR047343">
    <property type="entry name" value="RUSC1_2"/>
</dbReference>
<dbReference type="Gene3D" id="1.20.58.900">
    <property type="match status" value="1"/>
</dbReference>
<dbReference type="EMBL" id="UYYG01001156">
    <property type="protein sequence ID" value="VDN56572.1"/>
    <property type="molecule type" value="Genomic_DNA"/>
</dbReference>
<dbReference type="PANTHER" id="PTHR15591">
    <property type="entry name" value="RUN AND SH3 DOMAIN CONTAINING"/>
    <property type="match status" value="1"/>
</dbReference>
<protein>
    <submittedName>
        <fullName evidence="5">RUN domain-containing protein</fullName>
    </submittedName>
</protein>
<evidence type="ECO:0000313" key="2">
    <source>
        <dbReference type="EMBL" id="VDN56572.1"/>
    </source>
</evidence>
<evidence type="ECO:0000313" key="5">
    <source>
        <dbReference type="WBParaSite" id="DME_0000218501-mRNA-1"/>
    </source>
</evidence>
<dbReference type="GO" id="GO:0031410">
    <property type="term" value="C:cytoplasmic vesicle"/>
    <property type="evidence" value="ECO:0007669"/>
    <property type="project" value="TreeGrafter"/>
</dbReference>
<reference evidence="2 4" key="2">
    <citation type="submission" date="2018-11" db="EMBL/GenBank/DDBJ databases">
        <authorList>
            <consortium name="Pathogen Informatics"/>
        </authorList>
    </citation>
    <scope>NUCLEOTIDE SEQUENCE [LARGE SCALE GENOMIC DNA]</scope>
</reference>
<reference evidence="5" key="1">
    <citation type="submission" date="2016-04" db="UniProtKB">
        <authorList>
            <consortium name="WormBaseParasite"/>
        </authorList>
    </citation>
    <scope>IDENTIFICATION</scope>
</reference>
<dbReference type="PANTHER" id="PTHR15591:SF13">
    <property type="entry name" value="RUN DOMAIN-CONTAINING PROTEIN"/>
    <property type="match status" value="1"/>
</dbReference>
<sequence length="632" mass="72777">MVELCELNINEWQSDIDEHVAELDFNSNSSSLSNNSLFISNDSLDFDKLHRHCYVKKNDYKLTFNDDSGQWTTSDHNLTNWGNIRCNETEKTNSLPELKTSNKSDLLRKFVERKSDYELYFANGKYFDINYNEINNNAFDRWNIHNNLSINPLSKPKRTFADFEKEDYQNDLHQRAPSLDFMAMKHKVPDLCEISSLFSSSLTVNDILLRIKDDGIISNDKLNITIEEGPDSGLGSSNYSNNGPLHIEDWPSLAILLPKSVVETCTFFKLNNRLLSASSLISNNNNNNNIERINSNNNIKFGRYEACRTCFGIRKYLHPPLWAQPINVRNILCNCTNSEIFDRSYLSVRSQTSIINRLKLHSHELSIIGLPIYSEKRMLVEKVVEGVAELARTGNSSSLYSSLETLVADGLKDSLDLWQMIVKITGPGPATNHIFNFVKDLNNDECINNCRVLLFFEELLRLESVDCWIYYAVLKENILKDLYKDESFLLHANTSYRSLLFRLLENLEYLTFIKSDKKMNYKLLKASRIANDSRIPKSSSMPSRLPSFRPTRIPRLVTRPTLGRAIIYKKSFSFNHALATIDYDQPGMLRVSKGEPLYILTKRGPFARCCRVQPLYNRIFQGLLPVSILNHQ</sequence>
<dbReference type="PROSITE" id="PS50826">
    <property type="entry name" value="RUN"/>
    <property type="match status" value="1"/>
</dbReference>
<evidence type="ECO:0000259" key="1">
    <source>
        <dbReference type="PROSITE" id="PS50826"/>
    </source>
</evidence>
<dbReference type="Proteomes" id="UP000038040">
    <property type="component" value="Unplaced"/>
</dbReference>
<feature type="domain" description="RUN" evidence="1">
    <location>
        <begin position="390"/>
        <end position="519"/>
    </location>
</feature>
<accession>A0A158Q3D2</accession>
<dbReference type="OrthoDB" id="9884296at2759"/>
<dbReference type="STRING" id="318479.A0A158Q3D2"/>
<gene>
    <name evidence="2" type="ORF">DME_LOCUS6545</name>
</gene>